<reference evidence="4 5" key="1">
    <citation type="submission" date="2023-09" db="EMBL/GenBank/DDBJ databases">
        <title>Pangenome analysis of Batrachochytrium dendrobatidis and related Chytrids.</title>
        <authorList>
            <person name="Yacoub M.N."/>
            <person name="Stajich J.E."/>
            <person name="James T.Y."/>
        </authorList>
    </citation>
    <scope>NUCLEOTIDE SEQUENCE [LARGE SCALE GENOMIC DNA]</scope>
    <source>
        <strain evidence="4 5">JEL0888</strain>
    </source>
</reference>
<evidence type="ECO:0000256" key="2">
    <source>
        <dbReference type="SAM" id="Phobius"/>
    </source>
</evidence>
<feature type="compositionally biased region" description="Low complexity" evidence="1">
    <location>
        <begin position="27"/>
        <end position="45"/>
    </location>
</feature>
<dbReference type="PANTHER" id="PTHR10983">
    <property type="entry name" value="1-ACYLGLYCEROL-3-PHOSPHATE ACYLTRANSFERASE-RELATED"/>
    <property type="match status" value="1"/>
</dbReference>
<keyword evidence="2" id="KW-0472">Membrane</keyword>
<feature type="domain" description="Phospholipid/glycerol acyltransferase" evidence="3">
    <location>
        <begin position="177"/>
        <end position="302"/>
    </location>
</feature>
<dbReference type="SUPFAM" id="SSF69593">
    <property type="entry name" value="Glycerol-3-phosphate (1)-acyltransferase"/>
    <property type="match status" value="1"/>
</dbReference>
<evidence type="ECO:0000313" key="4">
    <source>
        <dbReference type="EMBL" id="KAL2919078.1"/>
    </source>
</evidence>
<feature type="compositionally biased region" description="Low complexity" evidence="1">
    <location>
        <begin position="1"/>
        <end position="20"/>
    </location>
</feature>
<keyword evidence="2" id="KW-0812">Transmembrane</keyword>
<dbReference type="SMART" id="SM00563">
    <property type="entry name" value="PlsC"/>
    <property type="match status" value="1"/>
</dbReference>
<sequence length="486" mass="54200">MSSATTESVAPAAAVPAATATPPPTGSAPSTSTPAPADAAPAAPGYVPPPGETSTGSEAGLFPPISRMPTGTPRVPPMQFYTNVALFFFLTVYTALGVVLLQLPSLLLLYGPMPVLFALPPARRAEVRARAYRLYKWYIRWTESIFGSSVVILINTLAPTRLVVTGDLDPIRDLPQVVVMANHQIYPDWVYLWSLARLVNHHADMKILLMSVLQYLPVFGIGMTFFEFIFLKRKLSADRRTIIDLMSRQARDAPDLPMMLVIFPEGTLNTPNNRDTSRAFAKKADIADDPKYVILPKATGLFMCCDVLQPRVNTLFDVTVGYGGLKGEQIPYEEYLPDNVFFRGYGPREVHLHVQPYTISRLPGFDGAITDEYLAKHKDLAEQAAKQAEKSGGAFDTLTEARRQAFSDWVRGRFMQKDTLMERFYKDGAFPEVETGVPAPRTLTRKVFEVVPEPTDWLIVIFGWISVLYTLPFYLRLIWIALRVVF</sequence>
<feature type="transmembrane region" description="Helical" evidence="2">
    <location>
        <begin position="207"/>
        <end position="231"/>
    </location>
</feature>
<evidence type="ECO:0000313" key="5">
    <source>
        <dbReference type="Proteomes" id="UP001527925"/>
    </source>
</evidence>
<dbReference type="InterPro" id="IPR002123">
    <property type="entry name" value="Plipid/glycerol_acylTrfase"/>
</dbReference>
<feature type="region of interest" description="Disordered" evidence="1">
    <location>
        <begin position="1"/>
        <end position="68"/>
    </location>
</feature>
<name>A0ABR4NHS5_9FUNG</name>
<protein>
    <recommendedName>
        <fullName evidence="3">Phospholipid/glycerol acyltransferase domain-containing protein</fullName>
    </recommendedName>
</protein>
<dbReference type="CDD" id="cd07990">
    <property type="entry name" value="LPLAT_LCLAT1-like"/>
    <property type="match status" value="1"/>
</dbReference>
<keyword evidence="5" id="KW-1185">Reference proteome</keyword>
<keyword evidence="2" id="KW-1133">Transmembrane helix</keyword>
<dbReference type="Pfam" id="PF01553">
    <property type="entry name" value="Acyltransferase"/>
    <property type="match status" value="1"/>
</dbReference>
<feature type="transmembrane region" description="Helical" evidence="2">
    <location>
        <begin position="457"/>
        <end position="482"/>
    </location>
</feature>
<feature type="transmembrane region" description="Helical" evidence="2">
    <location>
        <begin position="80"/>
        <end position="101"/>
    </location>
</feature>
<accession>A0ABR4NHS5</accession>
<gene>
    <name evidence="4" type="ORF">HK105_201348</name>
</gene>
<comment type="caution">
    <text evidence="4">The sequence shown here is derived from an EMBL/GenBank/DDBJ whole genome shotgun (WGS) entry which is preliminary data.</text>
</comment>
<evidence type="ECO:0000256" key="1">
    <source>
        <dbReference type="SAM" id="MobiDB-lite"/>
    </source>
</evidence>
<organism evidence="4 5">
    <name type="scientific">Polyrhizophydium stewartii</name>
    <dbReference type="NCBI Taxonomy" id="2732419"/>
    <lineage>
        <taxon>Eukaryota</taxon>
        <taxon>Fungi</taxon>
        <taxon>Fungi incertae sedis</taxon>
        <taxon>Chytridiomycota</taxon>
        <taxon>Chytridiomycota incertae sedis</taxon>
        <taxon>Chytridiomycetes</taxon>
        <taxon>Rhizophydiales</taxon>
        <taxon>Rhizophydiales incertae sedis</taxon>
        <taxon>Polyrhizophydium</taxon>
    </lineage>
</organism>
<evidence type="ECO:0000259" key="3">
    <source>
        <dbReference type="SMART" id="SM00563"/>
    </source>
</evidence>
<dbReference type="EMBL" id="JADGIZ020000004">
    <property type="protein sequence ID" value="KAL2919078.1"/>
    <property type="molecule type" value="Genomic_DNA"/>
</dbReference>
<proteinExistence type="predicted"/>
<dbReference type="PANTHER" id="PTHR10983:SF16">
    <property type="entry name" value="LYSOCARDIOLIPIN ACYLTRANSFERASE 1"/>
    <property type="match status" value="1"/>
</dbReference>
<dbReference type="Proteomes" id="UP001527925">
    <property type="component" value="Unassembled WGS sequence"/>
</dbReference>